<accession>A0ABS6W701</accession>
<dbReference type="Proteomes" id="UP000812844">
    <property type="component" value="Unassembled WGS sequence"/>
</dbReference>
<dbReference type="InterPro" id="IPR021555">
    <property type="entry name" value="DUF3000"/>
</dbReference>
<dbReference type="RefSeq" id="WP_219080242.1">
    <property type="nucleotide sequence ID" value="NZ_JAHBBD010000004.1"/>
</dbReference>
<reference evidence="2 3" key="1">
    <citation type="submission" date="2021-05" db="EMBL/GenBank/DDBJ databases">
        <title>Phylogenetic classification of ten novel species belonging to the genus Bifidobacterium comprising B. colchicus sp. nov., B. abeli sp. nov., B. bicoloris sp. nov., B. guerezis sp. nov., B. rosaliae sp. nov., B. santillanensis sp. nov., B. argentati sp. nov., B. amazzoni sp. nov., B. pluviali sp. nov., and B. pinnaculum sp. nov.</title>
        <authorList>
            <person name="Lugli G.A."/>
            <person name="Ruiz Garcia L."/>
            <person name="Margolles A."/>
            <person name="Ventura M."/>
        </authorList>
    </citation>
    <scope>NUCLEOTIDE SEQUENCE [LARGE SCALE GENOMIC DNA]</scope>
    <source>
        <strain evidence="2 3">6T3</strain>
    </source>
</reference>
<organism evidence="2 3">
    <name type="scientific">Bifidobacterium phasiani</name>
    <dbReference type="NCBI Taxonomy" id="2834431"/>
    <lineage>
        <taxon>Bacteria</taxon>
        <taxon>Bacillati</taxon>
        <taxon>Actinomycetota</taxon>
        <taxon>Actinomycetes</taxon>
        <taxon>Bifidobacteriales</taxon>
        <taxon>Bifidobacteriaceae</taxon>
        <taxon>Bifidobacterium</taxon>
    </lineage>
</organism>
<protein>
    <submittedName>
        <fullName evidence="2">DUF3000 family protein</fullName>
    </submittedName>
</protein>
<evidence type="ECO:0000313" key="2">
    <source>
        <dbReference type="EMBL" id="MBW3082273.1"/>
    </source>
</evidence>
<evidence type="ECO:0000313" key="3">
    <source>
        <dbReference type="Proteomes" id="UP000812844"/>
    </source>
</evidence>
<name>A0ABS6W701_9BIFI</name>
<sequence>MADIVAFPTPASDGGRAGMSRADGPAALERPHGVPDAVWRAVESVRDMPRLDGVRYREIPVSSSLADFGIGVELSCEAGPDPAQDAASGWIMTLYSARPRSDWRSRWRCVAFARLPLDGGANDCLTPAMYWDDMMDTLGAADPDDVKGTVTVARNTSFGEAPDEPHVGCEMRVSWTPTETPGGVDAGGQVMAWARFLRASLRDDERETLG</sequence>
<feature type="region of interest" description="Disordered" evidence="1">
    <location>
        <begin position="9"/>
        <end position="30"/>
    </location>
</feature>
<dbReference type="EMBL" id="JAHBBD010000004">
    <property type="protein sequence ID" value="MBW3082273.1"/>
    <property type="molecule type" value="Genomic_DNA"/>
</dbReference>
<gene>
    <name evidence="2" type="ORF">KIH73_02585</name>
</gene>
<comment type="caution">
    <text evidence="2">The sequence shown here is derived from an EMBL/GenBank/DDBJ whole genome shotgun (WGS) entry which is preliminary data.</text>
</comment>
<dbReference type="Pfam" id="PF11452">
    <property type="entry name" value="DUF3000"/>
    <property type="match status" value="1"/>
</dbReference>
<keyword evidence="3" id="KW-1185">Reference proteome</keyword>
<proteinExistence type="predicted"/>
<evidence type="ECO:0000256" key="1">
    <source>
        <dbReference type="SAM" id="MobiDB-lite"/>
    </source>
</evidence>